<keyword evidence="2" id="KW-1185">Reference proteome</keyword>
<accession>A0ABW0D2J0</accession>
<evidence type="ECO:0000313" key="2">
    <source>
        <dbReference type="Proteomes" id="UP001596156"/>
    </source>
</evidence>
<evidence type="ECO:0000313" key="1">
    <source>
        <dbReference type="EMBL" id="MFC5223420.1"/>
    </source>
</evidence>
<organism evidence="1 2">
    <name type="scientific">Streptomyces fimbriatus</name>
    <dbReference type="NCBI Taxonomy" id="68197"/>
    <lineage>
        <taxon>Bacteria</taxon>
        <taxon>Bacillati</taxon>
        <taxon>Actinomycetota</taxon>
        <taxon>Actinomycetes</taxon>
        <taxon>Kitasatosporales</taxon>
        <taxon>Streptomycetaceae</taxon>
        <taxon>Streptomyces</taxon>
    </lineage>
</organism>
<proteinExistence type="predicted"/>
<comment type="caution">
    <text evidence="1">The sequence shown here is derived from an EMBL/GenBank/DDBJ whole genome shotgun (WGS) entry which is preliminary data.</text>
</comment>
<gene>
    <name evidence="1" type="ORF">ACFPN6_02160</name>
</gene>
<dbReference type="RefSeq" id="WP_344643058.1">
    <property type="nucleotide sequence ID" value="NZ_BAAASS010000003.1"/>
</dbReference>
<protein>
    <submittedName>
        <fullName evidence="1">Uncharacterized protein</fullName>
    </submittedName>
</protein>
<reference evidence="2" key="1">
    <citation type="journal article" date="2019" name="Int. J. Syst. Evol. Microbiol.">
        <title>The Global Catalogue of Microorganisms (GCM) 10K type strain sequencing project: providing services to taxonomists for standard genome sequencing and annotation.</title>
        <authorList>
            <consortium name="The Broad Institute Genomics Platform"/>
            <consortium name="The Broad Institute Genome Sequencing Center for Infectious Disease"/>
            <person name="Wu L."/>
            <person name="Ma J."/>
        </authorList>
    </citation>
    <scope>NUCLEOTIDE SEQUENCE [LARGE SCALE GENOMIC DNA]</scope>
    <source>
        <strain evidence="2">CCM 8479</strain>
    </source>
</reference>
<name>A0ABW0D2J0_STRFI</name>
<dbReference type="Proteomes" id="UP001596156">
    <property type="component" value="Unassembled WGS sequence"/>
</dbReference>
<dbReference type="EMBL" id="JBHSKL010000003">
    <property type="protein sequence ID" value="MFC5223420.1"/>
    <property type="molecule type" value="Genomic_DNA"/>
</dbReference>
<sequence>MQDPTSLVPVHARDFRGYRAGSVMWSTLGLWITDGISSHVFVGGRNSERHQMRQGMVQRLVDAGRVRPITAKEGRAALGDIPRHVRARNRRPKELDAQVRAWLASPSVRSPHRPLGQSCD</sequence>